<proteinExistence type="predicted"/>
<organism evidence="1 2">
    <name type="scientific">Mycena venus</name>
    <dbReference type="NCBI Taxonomy" id="2733690"/>
    <lineage>
        <taxon>Eukaryota</taxon>
        <taxon>Fungi</taxon>
        <taxon>Dikarya</taxon>
        <taxon>Basidiomycota</taxon>
        <taxon>Agaricomycotina</taxon>
        <taxon>Agaricomycetes</taxon>
        <taxon>Agaricomycetidae</taxon>
        <taxon>Agaricales</taxon>
        <taxon>Marasmiineae</taxon>
        <taxon>Mycenaceae</taxon>
        <taxon>Mycena</taxon>
    </lineage>
</organism>
<dbReference type="EMBL" id="JACAZI010000034">
    <property type="protein sequence ID" value="KAF7328976.1"/>
    <property type="molecule type" value="Genomic_DNA"/>
</dbReference>
<reference evidence="1" key="1">
    <citation type="submission" date="2020-05" db="EMBL/GenBank/DDBJ databases">
        <title>Mycena genomes resolve the evolution of fungal bioluminescence.</title>
        <authorList>
            <person name="Tsai I.J."/>
        </authorList>
    </citation>
    <scope>NUCLEOTIDE SEQUENCE</scope>
    <source>
        <strain evidence="1">CCC161011</strain>
    </source>
</reference>
<evidence type="ECO:0000313" key="1">
    <source>
        <dbReference type="EMBL" id="KAF7328976.1"/>
    </source>
</evidence>
<gene>
    <name evidence="1" type="ORF">MVEN_02527600</name>
</gene>
<comment type="caution">
    <text evidence="1">The sequence shown here is derived from an EMBL/GenBank/DDBJ whole genome shotgun (WGS) entry which is preliminary data.</text>
</comment>
<dbReference type="Proteomes" id="UP000620124">
    <property type="component" value="Unassembled WGS sequence"/>
</dbReference>
<name>A0A8H7C9J0_9AGAR</name>
<sequence length="274" mass="29255">MHRQSTSKRSAPSNFQLPRTLVRPSFTEVSRAALLAASPDLGNVSVEFIRKNLLSTAPQMLAGTSALSPSHLPSALPKSSLPPYITVPIFPPRGCEHPSYPTHALAISNACPSGPDDVHLIFPVHALVLAAHCSKLPALPPPAPRGSTSVHLPCLPLALPSAPAFAILHAFMYSKRLDAVLTALFPIPPPFLRALTHKTVRATLQSGADLHHLSAHLCAASTANVQILMTHTAHVKELWQDMVALGIDDPALWDTVELAYEIVLGALNLAVMTK</sequence>
<evidence type="ECO:0008006" key="3">
    <source>
        <dbReference type="Google" id="ProtNLM"/>
    </source>
</evidence>
<keyword evidence="2" id="KW-1185">Reference proteome</keyword>
<accession>A0A8H7C9J0</accession>
<dbReference type="AlphaFoldDB" id="A0A8H7C9J0"/>
<protein>
    <recommendedName>
        <fullName evidence="3">Clp1-like protein</fullName>
    </recommendedName>
</protein>
<dbReference type="OrthoDB" id="2523383at2759"/>
<evidence type="ECO:0000313" key="2">
    <source>
        <dbReference type="Proteomes" id="UP000620124"/>
    </source>
</evidence>